<comment type="caution">
    <text evidence="10">The sequence shown here is derived from an EMBL/GenBank/DDBJ whole genome shotgun (WGS) entry which is preliminary data.</text>
</comment>
<dbReference type="GO" id="GO:0005886">
    <property type="term" value="C:plasma membrane"/>
    <property type="evidence" value="ECO:0007669"/>
    <property type="project" value="UniProtKB-SubCell"/>
</dbReference>
<dbReference type="Gene3D" id="1.20.1250.20">
    <property type="entry name" value="MFS general substrate transporter like domains"/>
    <property type="match status" value="1"/>
</dbReference>
<evidence type="ECO:0000256" key="1">
    <source>
        <dbReference type="ARBA" id="ARBA00004651"/>
    </source>
</evidence>
<dbReference type="EMBL" id="BOOA01000093">
    <property type="protein sequence ID" value="GIH28753.1"/>
    <property type="molecule type" value="Genomic_DNA"/>
</dbReference>
<proteinExistence type="inferred from homology"/>
<dbReference type="Gene3D" id="1.20.1720.10">
    <property type="entry name" value="Multidrug resistance protein D"/>
    <property type="match status" value="1"/>
</dbReference>
<dbReference type="PRINTS" id="PR01036">
    <property type="entry name" value="TCRTETB"/>
</dbReference>
<gene>
    <name evidence="10" type="ORF">Aph01nite_70630</name>
</gene>
<feature type="transmembrane region" description="Helical" evidence="8">
    <location>
        <begin position="133"/>
        <end position="154"/>
    </location>
</feature>
<feature type="transmembrane region" description="Helical" evidence="8">
    <location>
        <begin position="299"/>
        <end position="320"/>
    </location>
</feature>
<evidence type="ECO:0000313" key="10">
    <source>
        <dbReference type="EMBL" id="GIH28753.1"/>
    </source>
</evidence>
<dbReference type="AlphaFoldDB" id="A0A919QJF4"/>
<sequence>MTHREILEALSGLLLAMFVAMISSTVVTNALPRIVADLKGSQTGYTWVIVATLLAMTATTPIWGKLADLFSKKLLVQLSLSIFITGSLVAGLAPNMSVLIGARLVQGLGVGGLMALVQIVIASMVSPRDLGRYSGYMGAVFAAATVSGPLIGGLVADSVLGWRGCFFIGMPFGLAAFVLLQKTLHLPVVKREASIDYLGATLIMAGVSLLLVWVSLAGQQFAWLSGTSALLVLGGLALIGVAVYVEARVAREPVIPLGLFRDRTVVLATLASVFVGVAMFASTVYLSQFFQLARGMSPTQAGLMSIALVGGLLVSSIVSGRAISVTGKWKRWLVASMIFVVAGCGLLGTIDETTNLVLVGVFMCLLGIGVGASMQNLVLPVQNIVSSADLGAASSLVTFLRSIGGTAGVAALDALLSAQVSDKVAAGLKELGVPTGAQHADGIPDLSTLPAPVRAVFEHAFGASIGELFLVSVPFAVLALLCVLFIKEVPLRTTVHTSEEVEAQGII</sequence>
<feature type="transmembrane region" description="Helical" evidence="8">
    <location>
        <begin position="44"/>
        <end position="63"/>
    </location>
</feature>
<dbReference type="InterPro" id="IPR036259">
    <property type="entry name" value="MFS_trans_sf"/>
</dbReference>
<dbReference type="Proteomes" id="UP000640052">
    <property type="component" value="Unassembled WGS sequence"/>
</dbReference>
<dbReference type="InterPro" id="IPR011701">
    <property type="entry name" value="MFS"/>
</dbReference>
<evidence type="ECO:0000256" key="6">
    <source>
        <dbReference type="ARBA" id="ARBA00022989"/>
    </source>
</evidence>
<dbReference type="FunFam" id="1.20.1720.10:FF:000004">
    <property type="entry name" value="EmrB/QacA family drug resistance transporter"/>
    <property type="match status" value="1"/>
</dbReference>
<feature type="transmembrane region" description="Helical" evidence="8">
    <location>
        <begin position="193"/>
        <end position="216"/>
    </location>
</feature>
<dbReference type="PROSITE" id="PS50850">
    <property type="entry name" value="MFS"/>
    <property type="match status" value="1"/>
</dbReference>
<keyword evidence="3" id="KW-0813">Transport</keyword>
<feature type="transmembrane region" description="Helical" evidence="8">
    <location>
        <begin position="222"/>
        <end position="245"/>
    </location>
</feature>
<evidence type="ECO:0000259" key="9">
    <source>
        <dbReference type="PROSITE" id="PS50850"/>
    </source>
</evidence>
<dbReference type="SUPFAM" id="SSF103473">
    <property type="entry name" value="MFS general substrate transporter"/>
    <property type="match status" value="1"/>
</dbReference>
<evidence type="ECO:0000313" key="11">
    <source>
        <dbReference type="Proteomes" id="UP000640052"/>
    </source>
</evidence>
<keyword evidence="5 8" id="KW-0812">Transmembrane</keyword>
<feature type="transmembrane region" description="Helical" evidence="8">
    <location>
        <begin position="100"/>
        <end position="121"/>
    </location>
</feature>
<reference evidence="10" key="1">
    <citation type="submission" date="2021-01" db="EMBL/GenBank/DDBJ databases">
        <title>Whole genome shotgun sequence of Acrocarpospora phusangensis NBRC 108782.</title>
        <authorList>
            <person name="Komaki H."/>
            <person name="Tamura T."/>
        </authorList>
    </citation>
    <scope>NUCLEOTIDE SEQUENCE</scope>
    <source>
        <strain evidence="10">NBRC 108782</strain>
    </source>
</reference>
<feature type="transmembrane region" description="Helical" evidence="8">
    <location>
        <begin position="390"/>
        <end position="412"/>
    </location>
</feature>
<protein>
    <submittedName>
        <fullName evidence="10">MFS transporter</fullName>
    </submittedName>
</protein>
<comment type="subcellular location">
    <subcellularLocation>
        <location evidence="1">Cell membrane</location>
        <topology evidence="1">Multi-pass membrane protein</topology>
    </subcellularLocation>
</comment>
<keyword evidence="11" id="KW-1185">Reference proteome</keyword>
<feature type="transmembrane region" description="Helical" evidence="8">
    <location>
        <begin position="12"/>
        <end position="32"/>
    </location>
</feature>
<evidence type="ECO:0000256" key="3">
    <source>
        <dbReference type="ARBA" id="ARBA00022448"/>
    </source>
</evidence>
<dbReference type="PANTHER" id="PTHR23501">
    <property type="entry name" value="MAJOR FACILITATOR SUPERFAMILY"/>
    <property type="match status" value="1"/>
</dbReference>
<accession>A0A919QJF4</accession>
<evidence type="ECO:0000256" key="7">
    <source>
        <dbReference type="ARBA" id="ARBA00023136"/>
    </source>
</evidence>
<dbReference type="Pfam" id="PF07690">
    <property type="entry name" value="MFS_1"/>
    <property type="match status" value="1"/>
</dbReference>
<feature type="transmembrane region" description="Helical" evidence="8">
    <location>
        <begin position="75"/>
        <end position="94"/>
    </location>
</feature>
<feature type="transmembrane region" description="Helical" evidence="8">
    <location>
        <begin position="468"/>
        <end position="486"/>
    </location>
</feature>
<feature type="domain" description="Major facilitator superfamily (MFS) profile" evidence="9">
    <location>
        <begin position="9"/>
        <end position="491"/>
    </location>
</feature>
<keyword evidence="4" id="KW-1003">Cell membrane</keyword>
<evidence type="ECO:0000256" key="8">
    <source>
        <dbReference type="SAM" id="Phobius"/>
    </source>
</evidence>
<dbReference type="InterPro" id="IPR020846">
    <property type="entry name" value="MFS_dom"/>
</dbReference>
<feature type="transmembrane region" description="Helical" evidence="8">
    <location>
        <begin position="332"/>
        <end position="350"/>
    </location>
</feature>
<keyword evidence="6 8" id="KW-1133">Transmembrane helix</keyword>
<keyword evidence="7 8" id="KW-0472">Membrane</keyword>
<comment type="similarity">
    <text evidence="2">Belongs to the major facilitator superfamily. TCR/Tet family.</text>
</comment>
<feature type="transmembrane region" description="Helical" evidence="8">
    <location>
        <begin position="356"/>
        <end position="378"/>
    </location>
</feature>
<name>A0A919QJF4_9ACTN</name>
<dbReference type="PANTHER" id="PTHR23501:SF197">
    <property type="entry name" value="COMD"/>
    <property type="match status" value="1"/>
</dbReference>
<feature type="transmembrane region" description="Helical" evidence="8">
    <location>
        <begin position="160"/>
        <end position="181"/>
    </location>
</feature>
<dbReference type="CDD" id="cd17502">
    <property type="entry name" value="MFS_Azr1_MDR_like"/>
    <property type="match status" value="1"/>
</dbReference>
<evidence type="ECO:0000256" key="2">
    <source>
        <dbReference type="ARBA" id="ARBA00007520"/>
    </source>
</evidence>
<dbReference type="GO" id="GO:0022857">
    <property type="term" value="F:transmembrane transporter activity"/>
    <property type="evidence" value="ECO:0007669"/>
    <property type="project" value="InterPro"/>
</dbReference>
<evidence type="ECO:0000256" key="5">
    <source>
        <dbReference type="ARBA" id="ARBA00022692"/>
    </source>
</evidence>
<evidence type="ECO:0000256" key="4">
    <source>
        <dbReference type="ARBA" id="ARBA00022475"/>
    </source>
</evidence>
<feature type="transmembrane region" description="Helical" evidence="8">
    <location>
        <begin position="265"/>
        <end position="287"/>
    </location>
</feature>
<organism evidence="10 11">
    <name type="scientific">Acrocarpospora phusangensis</name>
    <dbReference type="NCBI Taxonomy" id="1070424"/>
    <lineage>
        <taxon>Bacteria</taxon>
        <taxon>Bacillati</taxon>
        <taxon>Actinomycetota</taxon>
        <taxon>Actinomycetes</taxon>
        <taxon>Streptosporangiales</taxon>
        <taxon>Streptosporangiaceae</taxon>
        <taxon>Acrocarpospora</taxon>
    </lineage>
</organism>